<dbReference type="Proteomes" id="UP000955338">
    <property type="component" value="Chromosome"/>
</dbReference>
<proteinExistence type="predicted"/>
<sequence length="164" mass="18870">MKKSYHALNEQDYANLIFNTPLNAGLKKLFNPVSTQVDYEILEQFFLESRQSLIEMGQSIIQKARSYPVAHVPLIFILDHTSSSGGRFLRWRNLKNNKSGEPAYKYILQDETVPAEIKQALVALENDRIAFNMQMSVLNSIVRQLRECKEKNKSILELSGEYSN</sequence>
<gene>
    <name evidence="1" type="ORF">CEP48_00180</name>
</gene>
<dbReference type="EMBL" id="CP022011">
    <property type="protein sequence ID" value="QDJ13951.1"/>
    <property type="molecule type" value="Genomic_DNA"/>
</dbReference>
<dbReference type="RefSeq" id="WP_261919967.1">
    <property type="nucleotide sequence ID" value="NZ_CP022011.1"/>
</dbReference>
<keyword evidence="2" id="KW-1185">Reference proteome</keyword>
<dbReference type="InterPro" id="IPR021502">
    <property type="entry name" value="DUF3158"/>
</dbReference>
<dbReference type="Pfam" id="PF11358">
    <property type="entry name" value="DUF3158"/>
    <property type="match status" value="1"/>
</dbReference>
<name>A0A8E3MEY9_9PAST</name>
<organism evidence="1 2">
    <name type="scientific">Mergibacter septicus</name>
    <dbReference type="NCBI Taxonomy" id="221402"/>
    <lineage>
        <taxon>Bacteria</taxon>
        <taxon>Pseudomonadati</taxon>
        <taxon>Pseudomonadota</taxon>
        <taxon>Gammaproteobacteria</taxon>
        <taxon>Pasteurellales</taxon>
        <taxon>Pasteurellaceae</taxon>
        <taxon>Mergibacter</taxon>
    </lineage>
</organism>
<accession>A0A8E3MEY9</accession>
<evidence type="ECO:0000313" key="1">
    <source>
        <dbReference type="EMBL" id="QDJ13951.1"/>
    </source>
</evidence>
<reference evidence="1" key="1">
    <citation type="submission" date="2017-06" db="EMBL/GenBank/DDBJ databases">
        <title>Genome sequencing of pathogenic and non-pathogenic strains within Bisgaard taxon 40.</title>
        <authorList>
            <person name="Ladner J.T."/>
            <person name="Lovett S.P."/>
            <person name="Koroleva G."/>
            <person name="Lorch J.M."/>
        </authorList>
    </citation>
    <scope>NUCLEOTIDE SEQUENCE</scope>
    <source>
        <strain evidence="1">27576-1-I1</strain>
    </source>
</reference>
<protein>
    <submittedName>
        <fullName evidence="1">Uncharacterized protein</fullName>
    </submittedName>
</protein>
<evidence type="ECO:0000313" key="2">
    <source>
        <dbReference type="Proteomes" id="UP000955338"/>
    </source>
</evidence>
<dbReference type="AlphaFoldDB" id="A0A8E3MEY9"/>